<keyword evidence="12" id="KW-1185">Reference proteome</keyword>
<feature type="compositionally biased region" description="Gly residues" evidence="9">
    <location>
        <begin position="53"/>
        <end position="62"/>
    </location>
</feature>
<dbReference type="PANTHER" id="PTHR45882">
    <property type="entry name" value="PITUITARY HOMEOBOX HOMOLOG PTX1"/>
    <property type="match status" value="1"/>
</dbReference>
<dbReference type="InterPro" id="IPR017970">
    <property type="entry name" value="Homeobox_CS"/>
</dbReference>
<evidence type="ECO:0000256" key="8">
    <source>
        <dbReference type="RuleBase" id="RU000682"/>
    </source>
</evidence>
<dbReference type="GO" id="GO:0000981">
    <property type="term" value="F:DNA-binding transcription factor activity, RNA polymerase II-specific"/>
    <property type="evidence" value="ECO:0007669"/>
    <property type="project" value="InterPro"/>
</dbReference>
<dbReference type="Pfam" id="PF00046">
    <property type="entry name" value="Homeodomain"/>
    <property type="match status" value="1"/>
</dbReference>
<dbReference type="STRING" id="6832.A0A553PCN9"/>
<comment type="caution">
    <text evidence="11">The sequence shown here is derived from an EMBL/GenBank/DDBJ whole genome shotgun (WGS) entry which is preliminary data.</text>
</comment>
<feature type="region of interest" description="Disordered" evidence="9">
    <location>
        <begin position="40"/>
        <end position="188"/>
    </location>
</feature>
<keyword evidence="3" id="KW-0217">Developmental protein</keyword>
<dbReference type="FunFam" id="1.10.10.60:FF:000679">
    <property type="entry name" value="Homeobox protein aristaless"/>
    <property type="match status" value="1"/>
</dbReference>
<feature type="compositionally biased region" description="Low complexity" evidence="9">
    <location>
        <begin position="110"/>
        <end position="128"/>
    </location>
</feature>
<evidence type="ECO:0000256" key="4">
    <source>
        <dbReference type="ARBA" id="ARBA00023125"/>
    </source>
</evidence>
<feature type="compositionally biased region" description="Low complexity" evidence="9">
    <location>
        <begin position="63"/>
        <end position="84"/>
    </location>
</feature>
<protein>
    <recommendedName>
        <fullName evidence="10">Homeobox domain-containing protein</fullName>
    </recommendedName>
</protein>
<evidence type="ECO:0000256" key="3">
    <source>
        <dbReference type="ARBA" id="ARBA00022473"/>
    </source>
</evidence>
<dbReference type="AlphaFoldDB" id="A0A553PCN9"/>
<comment type="subcellular location">
    <subcellularLocation>
        <location evidence="1 7 8">Nucleus</location>
    </subcellularLocation>
</comment>
<keyword evidence="4 7" id="KW-0238">DNA-binding</keyword>
<dbReference type="Gene3D" id="1.10.10.60">
    <property type="entry name" value="Homeodomain-like"/>
    <property type="match status" value="1"/>
</dbReference>
<dbReference type="InterPro" id="IPR009057">
    <property type="entry name" value="Homeodomain-like_sf"/>
</dbReference>
<sequence>MDMLGAGAVSAAASLVHAGLGPTTASNLSELTGLEGLVGHHHHHQQQQHHGQQNGGSSGSGDLGHSSYGSSASHHAHHMVSSFHHGFHHHPPNQPLPPHRPFTPPGITTSSLHQNHLNSPNNNLDNSSTASYSPNSTNLPTSTVKIKSDPNDDPGSPENPDSQLDDSKDGKNKNNKRQRRQRTHFTSQQLQELEALFTRNRYPDMSVREEIAMWTSLTEPRVRIWFKNRRAKWRKRERHLINAAGDFSKAAVVAASGGFGSQFNSLMPQAAFDDSFYSSCYSPYNNWAAKATPSLAKGFSWGLSAMGHPNQGFNNMMASSMVSPSSSVSPLGMSSTATSVASGGATGYPYGAGSGYGAAAMYNAVSASSNSPSHLASSLRLKPTSNSKDRSETPNYMV</sequence>
<dbReference type="GO" id="GO:0009653">
    <property type="term" value="P:anatomical structure morphogenesis"/>
    <property type="evidence" value="ECO:0007669"/>
    <property type="project" value="TreeGrafter"/>
</dbReference>
<dbReference type="PROSITE" id="PS50071">
    <property type="entry name" value="HOMEOBOX_2"/>
    <property type="match status" value="1"/>
</dbReference>
<feature type="region of interest" description="Disordered" evidence="9">
    <location>
        <begin position="368"/>
        <end position="398"/>
    </location>
</feature>
<evidence type="ECO:0000256" key="2">
    <source>
        <dbReference type="ARBA" id="ARBA00006503"/>
    </source>
</evidence>
<evidence type="ECO:0000256" key="6">
    <source>
        <dbReference type="ARBA" id="ARBA00023242"/>
    </source>
</evidence>
<dbReference type="SMART" id="SM00389">
    <property type="entry name" value="HOX"/>
    <property type="match status" value="1"/>
</dbReference>
<evidence type="ECO:0000313" key="12">
    <source>
        <dbReference type="Proteomes" id="UP000318571"/>
    </source>
</evidence>
<feature type="compositionally biased region" description="Low complexity" evidence="9">
    <location>
        <begin position="368"/>
        <end position="378"/>
    </location>
</feature>
<evidence type="ECO:0000256" key="9">
    <source>
        <dbReference type="SAM" id="MobiDB-lite"/>
    </source>
</evidence>
<dbReference type="GO" id="GO:0005634">
    <property type="term" value="C:nucleus"/>
    <property type="evidence" value="ECO:0007669"/>
    <property type="project" value="UniProtKB-SubCell"/>
</dbReference>
<reference evidence="11 12" key="1">
    <citation type="journal article" date="2018" name="Nat. Ecol. Evol.">
        <title>Genomic signatures of mitonuclear coevolution across populations of Tigriopus californicus.</title>
        <authorList>
            <person name="Barreto F.S."/>
            <person name="Watson E.T."/>
            <person name="Lima T.G."/>
            <person name="Willett C.S."/>
            <person name="Edmands S."/>
            <person name="Li W."/>
            <person name="Burton R.S."/>
        </authorList>
    </citation>
    <scope>NUCLEOTIDE SEQUENCE [LARGE SCALE GENOMIC DNA]</scope>
    <source>
        <strain evidence="11 12">San Diego</strain>
    </source>
</reference>
<proteinExistence type="inferred from homology"/>
<dbReference type="InterPro" id="IPR001356">
    <property type="entry name" value="HD"/>
</dbReference>
<organism evidence="11 12">
    <name type="scientific">Tigriopus californicus</name>
    <name type="common">Marine copepod</name>
    <dbReference type="NCBI Taxonomy" id="6832"/>
    <lineage>
        <taxon>Eukaryota</taxon>
        <taxon>Metazoa</taxon>
        <taxon>Ecdysozoa</taxon>
        <taxon>Arthropoda</taxon>
        <taxon>Crustacea</taxon>
        <taxon>Multicrustacea</taxon>
        <taxon>Hexanauplia</taxon>
        <taxon>Copepoda</taxon>
        <taxon>Harpacticoida</taxon>
        <taxon>Harpacticidae</taxon>
        <taxon>Tigriopus</taxon>
    </lineage>
</organism>
<evidence type="ECO:0000313" key="11">
    <source>
        <dbReference type="EMBL" id="TRY75428.1"/>
    </source>
</evidence>
<feature type="compositionally biased region" description="Pro residues" evidence="9">
    <location>
        <begin position="92"/>
        <end position="104"/>
    </location>
</feature>
<evidence type="ECO:0000256" key="1">
    <source>
        <dbReference type="ARBA" id="ARBA00004123"/>
    </source>
</evidence>
<accession>A0A553PCN9</accession>
<dbReference type="PANTHER" id="PTHR45882:SF3">
    <property type="entry name" value="PITUITARY HOMEOBOX HOMOLOG PTX1"/>
    <property type="match status" value="1"/>
</dbReference>
<dbReference type="SUPFAM" id="SSF46689">
    <property type="entry name" value="Homeodomain-like"/>
    <property type="match status" value="1"/>
</dbReference>
<dbReference type="EMBL" id="VCGU01000005">
    <property type="protein sequence ID" value="TRY75428.1"/>
    <property type="molecule type" value="Genomic_DNA"/>
</dbReference>
<feature type="compositionally biased region" description="Polar residues" evidence="9">
    <location>
        <begin position="129"/>
        <end position="145"/>
    </location>
</feature>
<dbReference type="GO" id="GO:0000978">
    <property type="term" value="F:RNA polymerase II cis-regulatory region sequence-specific DNA binding"/>
    <property type="evidence" value="ECO:0007669"/>
    <property type="project" value="TreeGrafter"/>
</dbReference>
<evidence type="ECO:0000256" key="7">
    <source>
        <dbReference type="PROSITE-ProRule" id="PRU00108"/>
    </source>
</evidence>
<evidence type="ECO:0000259" key="10">
    <source>
        <dbReference type="PROSITE" id="PS50071"/>
    </source>
</evidence>
<keyword evidence="5 7" id="KW-0371">Homeobox</keyword>
<dbReference type="CDD" id="cd00086">
    <property type="entry name" value="homeodomain"/>
    <property type="match status" value="1"/>
</dbReference>
<feature type="DNA-binding region" description="Homeobox" evidence="7">
    <location>
        <begin position="178"/>
        <end position="237"/>
    </location>
</feature>
<keyword evidence="6 7" id="KW-0539">Nucleus</keyword>
<feature type="domain" description="Homeobox" evidence="10">
    <location>
        <begin position="176"/>
        <end position="236"/>
    </location>
</feature>
<dbReference type="OrthoDB" id="6159439at2759"/>
<gene>
    <name evidence="11" type="ORF">TCAL_00700</name>
</gene>
<comment type="similarity">
    <text evidence="2">Belongs to the paired homeobox family. Bicoid subfamily.</text>
</comment>
<name>A0A553PCN9_TIGCA</name>
<dbReference type="PROSITE" id="PS00027">
    <property type="entry name" value="HOMEOBOX_1"/>
    <property type="match status" value="1"/>
</dbReference>
<evidence type="ECO:0000256" key="5">
    <source>
        <dbReference type="ARBA" id="ARBA00023155"/>
    </source>
</evidence>
<feature type="compositionally biased region" description="Basic residues" evidence="9">
    <location>
        <begin position="173"/>
        <end position="183"/>
    </location>
</feature>
<dbReference type="Proteomes" id="UP000318571">
    <property type="component" value="Chromosome 2"/>
</dbReference>